<feature type="transmembrane region" description="Helical" evidence="6">
    <location>
        <begin position="43"/>
        <end position="76"/>
    </location>
</feature>
<protein>
    <submittedName>
        <fullName evidence="7">ABC transporter permease</fullName>
    </submittedName>
</protein>
<evidence type="ECO:0000256" key="4">
    <source>
        <dbReference type="ARBA" id="ARBA00022989"/>
    </source>
</evidence>
<dbReference type="RefSeq" id="WP_154458323.1">
    <property type="nucleotide sequence ID" value="NZ_VUMV01000006.1"/>
</dbReference>
<dbReference type="GO" id="GO:0022857">
    <property type="term" value="F:transmembrane transporter activity"/>
    <property type="evidence" value="ECO:0007669"/>
    <property type="project" value="InterPro"/>
</dbReference>
<evidence type="ECO:0000313" key="7">
    <source>
        <dbReference type="EMBL" id="MST82408.1"/>
    </source>
</evidence>
<name>A0A7X2P9W2_9FIRM</name>
<comment type="caution">
    <text evidence="7">The sequence shown here is derived from an EMBL/GenBank/DDBJ whole genome shotgun (WGS) entry which is preliminary data.</text>
</comment>
<keyword evidence="2" id="KW-1003">Cell membrane</keyword>
<dbReference type="Proteomes" id="UP000466864">
    <property type="component" value="Unassembled WGS sequence"/>
</dbReference>
<accession>A0A7X2P9W2</accession>
<dbReference type="AlphaFoldDB" id="A0A7X2P9W2"/>
<evidence type="ECO:0000256" key="2">
    <source>
        <dbReference type="ARBA" id="ARBA00022475"/>
    </source>
</evidence>
<feature type="transmembrane region" description="Helical" evidence="6">
    <location>
        <begin position="115"/>
        <end position="135"/>
    </location>
</feature>
<evidence type="ECO:0000256" key="3">
    <source>
        <dbReference type="ARBA" id="ARBA00022692"/>
    </source>
</evidence>
<dbReference type="CDD" id="cd06579">
    <property type="entry name" value="TM_PBP1_transp_AraH_like"/>
    <property type="match status" value="1"/>
</dbReference>
<feature type="transmembrane region" description="Helical" evidence="6">
    <location>
        <begin position="88"/>
        <end position="109"/>
    </location>
</feature>
<reference evidence="7 8" key="1">
    <citation type="submission" date="2019-08" db="EMBL/GenBank/DDBJ databases">
        <title>In-depth cultivation of the pig gut microbiome towards novel bacterial diversity and tailored functional studies.</title>
        <authorList>
            <person name="Wylensek D."/>
            <person name="Hitch T.C.A."/>
            <person name="Clavel T."/>
        </authorList>
    </citation>
    <scope>NUCLEOTIDE SEQUENCE [LARGE SCALE GENOMIC DNA]</scope>
    <source>
        <strain evidence="7 8">Oil+RF-744-WCA-WT-13</strain>
    </source>
</reference>
<dbReference type="PANTHER" id="PTHR32196">
    <property type="entry name" value="ABC TRANSPORTER PERMEASE PROTEIN YPHD-RELATED-RELATED"/>
    <property type="match status" value="1"/>
</dbReference>
<keyword evidence="4 6" id="KW-1133">Transmembrane helix</keyword>
<feature type="transmembrane region" description="Helical" evidence="6">
    <location>
        <begin position="156"/>
        <end position="177"/>
    </location>
</feature>
<evidence type="ECO:0000256" key="6">
    <source>
        <dbReference type="SAM" id="Phobius"/>
    </source>
</evidence>
<feature type="transmembrane region" description="Helical" evidence="6">
    <location>
        <begin position="12"/>
        <end position="31"/>
    </location>
</feature>
<dbReference type="Pfam" id="PF02653">
    <property type="entry name" value="BPD_transp_2"/>
    <property type="match status" value="1"/>
</dbReference>
<evidence type="ECO:0000256" key="5">
    <source>
        <dbReference type="ARBA" id="ARBA00023136"/>
    </source>
</evidence>
<organism evidence="7 8">
    <name type="scientific">Bilifractor porci</name>
    <dbReference type="NCBI Taxonomy" id="2606636"/>
    <lineage>
        <taxon>Bacteria</taxon>
        <taxon>Bacillati</taxon>
        <taxon>Bacillota</taxon>
        <taxon>Clostridia</taxon>
        <taxon>Lachnospirales</taxon>
        <taxon>Lachnospiraceae</taxon>
        <taxon>Bilifractor</taxon>
    </lineage>
</organism>
<feature type="transmembrane region" description="Helical" evidence="6">
    <location>
        <begin position="208"/>
        <end position="227"/>
    </location>
</feature>
<gene>
    <name evidence="7" type="ORF">FYJ60_08785</name>
</gene>
<dbReference type="InterPro" id="IPR001851">
    <property type="entry name" value="ABC_transp_permease"/>
</dbReference>
<dbReference type="GO" id="GO:0005886">
    <property type="term" value="C:plasma membrane"/>
    <property type="evidence" value="ECO:0007669"/>
    <property type="project" value="UniProtKB-SubCell"/>
</dbReference>
<sequence>MKAKGAIKQNAIWLVFIGMVIIFSVANPTFVKPTNLIAISRQIAVYGIASIGMTFVILIAGIDLSIGSIITFVNIFCAWLMVNQNMPMWPAVLLSLLCATLIGVLNGFMVASIGIPALIATFASQTIFEGISYLISGGMPISGFTKAFDLFGKSSLGPVPVCAIIMIVCFLVGGFILNKTYFGRYFYAIGGNEEASELSGIRVNRTKYLIYALSGFFAGLAGIVMLSRTGSAQNTAGKGYEFDVITCVVLGGVSVNGGVGKMSGVVAGVLIIGSLTNGMILMNVNQYMQMVVKGIVLAIAVGIDCMSKKRQAV</sequence>
<dbReference type="EMBL" id="VUMV01000006">
    <property type="protein sequence ID" value="MST82408.1"/>
    <property type="molecule type" value="Genomic_DNA"/>
</dbReference>
<keyword evidence="8" id="KW-1185">Reference proteome</keyword>
<evidence type="ECO:0000313" key="8">
    <source>
        <dbReference type="Proteomes" id="UP000466864"/>
    </source>
</evidence>
<keyword evidence="3 6" id="KW-0812">Transmembrane</keyword>
<keyword evidence="5 6" id="KW-0472">Membrane</keyword>
<evidence type="ECO:0000256" key="1">
    <source>
        <dbReference type="ARBA" id="ARBA00004651"/>
    </source>
</evidence>
<feature type="transmembrane region" description="Helical" evidence="6">
    <location>
        <begin position="265"/>
        <end position="284"/>
    </location>
</feature>
<proteinExistence type="predicted"/>
<comment type="subcellular location">
    <subcellularLocation>
        <location evidence="1">Cell membrane</location>
        <topology evidence="1">Multi-pass membrane protein</topology>
    </subcellularLocation>
</comment>